<organism evidence="1 2">
    <name type="scientific">Vespula pensylvanica</name>
    <name type="common">Western yellow jacket</name>
    <name type="synonym">Wasp</name>
    <dbReference type="NCBI Taxonomy" id="30213"/>
    <lineage>
        <taxon>Eukaryota</taxon>
        <taxon>Metazoa</taxon>
        <taxon>Ecdysozoa</taxon>
        <taxon>Arthropoda</taxon>
        <taxon>Hexapoda</taxon>
        <taxon>Insecta</taxon>
        <taxon>Pterygota</taxon>
        <taxon>Neoptera</taxon>
        <taxon>Endopterygota</taxon>
        <taxon>Hymenoptera</taxon>
        <taxon>Apocrita</taxon>
        <taxon>Aculeata</taxon>
        <taxon>Vespoidea</taxon>
        <taxon>Vespidae</taxon>
        <taxon>Vespinae</taxon>
        <taxon>Vespula</taxon>
    </lineage>
</organism>
<evidence type="ECO:0000313" key="2">
    <source>
        <dbReference type="Proteomes" id="UP000600918"/>
    </source>
</evidence>
<dbReference type="Proteomes" id="UP000600918">
    <property type="component" value="Unassembled WGS sequence"/>
</dbReference>
<sequence>MLATANWIDNVNVCHGGFMVRQHVEKTMNLVSVRQQRPHISSNVNTSSNSTQFPAFTNWLTDNPNFKEPIANVTAPVGREAILSCVVQDLAGYKGFHRMREKLMIILKYEYPLDIESPNLQSVN</sequence>
<dbReference type="EMBL" id="JACSDY010000004">
    <property type="protein sequence ID" value="KAF7429357.1"/>
    <property type="molecule type" value="Genomic_DNA"/>
</dbReference>
<reference evidence="1" key="1">
    <citation type="journal article" date="2020" name="G3 (Bethesda)">
        <title>High-Quality Assemblies for Three Invasive Social Wasps from the &lt;i&gt;Vespula&lt;/i&gt; Genus.</title>
        <authorList>
            <person name="Harrop T.W.R."/>
            <person name="Guhlin J."/>
            <person name="McLaughlin G.M."/>
            <person name="Permina E."/>
            <person name="Stockwell P."/>
            <person name="Gilligan J."/>
            <person name="Le Lec M.F."/>
            <person name="Gruber M.A.M."/>
            <person name="Quinn O."/>
            <person name="Lovegrove M."/>
            <person name="Duncan E.J."/>
            <person name="Remnant E.J."/>
            <person name="Van Eeckhoven J."/>
            <person name="Graham B."/>
            <person name="Knapp R.A."/>
            <person name="Langford K.W."/>
            <person name="Kronenberg Z."/>
            <person name="Press M.O."/>
            <person name="Eacker S.M."/>
            <person name="Wilson-Rankin E.E."/>
            <person name="Purcell J."/>
            <person name="Lester P.J."/>
            <person name="Dearden P.K."/>
        </authorList>
    </citation>
    <scope>NUCLEOTIDE SEQUENCE</scope>
    <source>
        <strain evidence="1">Volc-1</strain>
    </source>
</reference>
<name>A0A834UBX5_VESPE</name>
<protein>
    <recommendedName>
        <fullName evidence="3">Ig-like domain-containing protein</fullName>
    </recommendedName>
</protein>
<proteinExistence type="predicted"/>
<evidence type="ECO:0008006" key="3">
    <source>
        <dbReference type="Google" id="ProtNLM"/>
    </source>
</evidence>
<accession>A0A834UBX5</accession>
<evidence type="ECO:0000313" key="1">
    <source>
        <dbReference type="EMBL" id="KAF7429357.1"/>
    </source>
</evidence>
<dbReference type="AlphaFoldDB" id="A0A834UBX5"/>
<gene>
    <name evidence="1" type="ORF">H0235_005755</name>
</gene>
<comment type="caution">
    <text evidence="1">The sequence shown here is derived from an EMBL/GenBank/DDBJ whole genome shotgun (WGS) entry which is preliminary data.</text>
</comment>
<keyword evidence="2" id="KW-1185">Reference proteome</keyword>